<dbReference type="Proteomes" id="UP001143480">
    <property type="component" value="Unassembled WGS sequence"/>
</dbReference>
<keyword evidence="2" id="KW-1185">Reference proteome</keyword>
<organism evidence="1 2">
    <name type="scientific">Dactylosporangium matsuzakiense</name>
    <dbReference type="NCBI Taxonomy" id="53360"/>
    <lineage>
        <taxon>Bacteria</taxon>
        <taxon>Bacillati</taxon>
        <taxon>Actinomycetota</taxon>
        <taxon>Actinomycetes</taxon>
        <taxon>Micromonosporales</taxon>
        <taxon>Micromonosporaceae</taxon>
        <taxon>Dactylosporangium</taxon>
    </lineage>
</organism>
<gene>
    <name evidence="1" type="ORF">GCM10017581_011210</name>
</gene>
<protein>
    <submittedName>
        <fullName evidence="1">Uncharacterized protein</fullName>
    </submittedName>
</protein>
<accession>A0A9W6NJS8</accession>
<comment type="caution">
    <text evidence="1">The sequence shown here is derived from an EMBL/GenBank/DDBJ whole genome shotgun (WGS) entry which is preliminary data.</text>
</comment>
<reference evidence="1" key="1">
    <citation type="journal article" date="2014" name="Int. J. Syst. Evol. Microbiol.">
        <title>Complete genome sequence of Corynebacterium casei LMG S-19264T (=DSM 44701T), isolated from a smear-ripened cheese.</title>
        <authorList>
            <consortium name="US DOE Joint Genome Institute (JGI-PGF)"/>
            <person name="Walter F."/>
            <person name="Albersmeier A."/>
            <person name="Kalinowski J."/>
            <person name="Ruckert C."/>
        </authorList>
    </citation>
    <scope>NUCLEOTIDE SEQUENCE</scope>
    <source>
        <strain evidence="1">VKM Ac-1321</strain>
    </source>
</reference>
<dbReference type="AlphaFoldDB" id="A0A9W6NJS8"/>
<sequence>MSDAELLTLAAAQVLLGLRMAAGTDLCYGYCASHSRFFWGCACIWSPHRPD</sequence>
<dbReference type="EMBL" id="BSFP01000004">
    <property type="protein sequence ID" value="GLK99380.1"/>
    <property type="molecule type" value="Genomic_DNA"/>
</dbReference>
<reference evidence="1" key="2">
    <citation type="submission" date="2023-01" db="EMBL/GenBank/DDBJ databases">
        <authorList>
            <person name="Sun Q."/>
            <person name="Evtushenko L."/>
        </authorList>
    </citation>
    <scope>NUCLEOTIDE SEQUENCE</scope>
    <source>
        <strain evidence="1">VKM Ac-1321</strain>
    </source>
</reference>
<evidence type="ECO:0000313" key="1">
    <source>
        <dbReference type="EMBL" id="GLK99380.1"/>
    </source>
</evidence>
<proteinExistence type="predicted"/>
<evidence type="ECO:0000313" key="2">
    <source>
        <dbReference type="Proteomes" id="UP001143480"/>
    </source>
</evidence>
<name>A0A9W6NJS8_9ACTN</name>